<dbReference type="OMA" id="AQTEICA"/>
<dbReference type="GO" id="GO:0022900">
    <property type="term" value="P:electron transport chain"/>
    <property type="evidence" value="ECO:0007669"/>
    <property type="project" value="InterPro"/>
</dbReference>
<accession>A0A286Y0V3</accession>
<dbReference type="AlphaFoldDB" id="A0A286Y0V3"/>
<dbReference type="Bgee" id="ENSCPOG00000031280">
    <property type="expression patterns" value="Expressed in testis and 4 other cell types or tissues"/>
</dbReference>
<reference evidence="2" key="2">
    <citation type="submission" date="2025-08" db="UniProtKB">
        <authorList>
            <consortium name="Ensembl"/>
        </authorList>
    </citation>
    <scope>IDENTIFICATION</scope>
    <source>
        <strain evidence="2">2N</strain>
    </source>
</reference>
<dbReference type="Ensembl" id="ENSCPOT00000035102.1">
    <property type="protein sequence ID" value="ENSCPOP00000031444.1"/>
    <property type="gene ID" value="ENSCPOG00000031280.1"/>
</dbReference>
<dbReference type="PANTHER" id="PTHR12219:SF17">
    <property type="entry name" value="WD REPEAT-CONTAINING PROTEIN 93"/>
    <property type="match status" value="1"/>
</dbReference>
<dbReference type="Proteomes" id="UP000005447">
    <property type="component" value="Unassembled WGS sequence"/>
</dbReference>
<dbReference type="Pfam" id="PF21030">
    <property type="entry name" value="WDR93"/>
    <property type="match status" value="1"/>
</dbReference>
<dbReference type="eggNOG" id="ENOG502QW2J">
    <property type="taxonomic scope" value="Eukaryota"/>
</dbReference>
<feature type="region of interest" description="Disordered" evidence="1">
    <location>
        <begin position="1"/>
        <end position="45"/>
    </location>
</feature>
<dbReference type="InterPro" id="IPR049547">
    <property type="entry name" value="WDR93_beta-prop"/>
</dbReference>
<protein>
    <recommendedName>
        <fullName evidence="4">WD repeat domain 93</fullName>
    </recommendedName>
</protein>
<dbReference type="EMBL" id="AAKN02016030">
    <property type="status" value="NOT_ANNOTATED_CDS"/>
    <property type="molecule type" value="Genomic_DNA"/>
</dbReference>
<dbReference type="VEuPathDB" id="HostDB:ENSCPOG00000031280"/>
<keyword evidence="3" id="KW-1185">Reference proteome</keyword>
<feature type="compositionally biased region" description="Basic and acidic residues" evidence="1">
    <location>
        <begin position="25"/>
        <end position="34"/>
    </location>
</feature>
<evidence type="ECO:0000313" key="2">
    <source>
        <dbReference type="Ensembl" id="ENSCPOP00000031444.1"/>
    </source>
</evidence>
<reference evidence="3" key="1">
    <citation type="journal article" date="2011" name="Nature">
        <title>A high-resolution map of human evolutionary constraint using 29 mammals.</title>
        <authorList>
            <person name="Lindblad-Toh K."/>
            <person name="Garber M."/>
            <person name="Zuk O."/>
            <person name="Lin M.F."/>
            <person name="Parker B.J."/>
            <person name="Washietl S."/>
            <person name="Kheradpour P."/>
            <person name="Ernst J."/>
            <person name="Jordan G."/>
            <person name="Mauceli E."/>
            <person name="Ward L.D."/>
            <person name="Lowe C.B."/>
            <person name="Holloway A.K."/>
            <person name="Clamp M."/>
            <person name="Gnerre S."/>
            <person name="Alfoldi J."/>
            <person name="Beal K."/>
            <person name="Chang J."/>
            <person name="Clawson H."/>
            <person name="Cuff J."/>
            <person name="Di Palma F."/>
            <person name="Fitzgerald S."/>
            <person name="Flicek P."/>
            <person name="Guttman M."/>
            <person name="Hubisz M.J."/>
            <person name="Jaffe D.B."/>
            <person name="Jungreis I."/>
            <person name="Kent W.J."/>
            <person name="Kostka D."/>
            <person name="Lara M."/>
            <person name="Martins A.L."/>
            <person name="Massingham T."/>
            <person name="Moltke I."/>
            <person name="Raney B.J."/>
            <person name="Rasmussen M.D."/>
            <person name="Robinson J."/>
            <person name="Stark A."/>
            <person name="Vilella A.J."/>
            <person name="Wen J."/>
            <person name="Xie X."/>
            <person name="Zody M.C."/>
            <person name="Baldwin J."/>
            <person name="Bloom T."/>
            <person name="Chin C.W."/>
            <person name="Heiman D."/>
            <person name="Nicol R."/>
            <person name="Nusbaum C."/>
            <person name="Young S."/>
            <person name="Wilkinson J."/>
            <person name="Worley K.C."/>
            <person name="Kovar C.L."/>
            <person name="Muzny D.M."/>
            <person name="Gibbs R.A."/>
            <person name="Cree A."/>
            <person name="Dihn H.H."/>
            <person name="Fowler G."/>
            <person name="Jhangiani S."/>
            <person name="Joshi V."/>
            <person name="Lee S."/>
            <person name="Lewis L.R."/>
            <person name="Nazareth L.V."/>
            <person name="Okwuonu G."/>
            <person name="Santibanez J."/>
            <person name="Warren W.C."/>
            <person name="Mardis E.R."/>
            <person name="Weinstock G.M."/>
            <person name="Wilson R.K."/>
            <person name="Delehaunty K."/>
            <person name="Dooling D."/>
            <person name="Fronik C."/>
            <person name="Fulton L."/>
            <person name="Fulton B."/>
            <person name="Graves T."/>
            <person name="Minx P."/>
            <person name="Sodergren E."/>
            <person name="Birney E."/>
            <person name="Margulies E.H."/>
            <person name="Herrero J."/>
            <person name="Green E.D."/>
            <person name="Haussler D."/>
            <person name="Siepel A."/>
            <person name="Goldman N."/>
            <person name="Pollard K.S."/>
            <person name="Pedersen J.S."/>
            <person name="Lander E.S."/>
            <person name="Kellis M."/>
        </authorList>
    </citation>
    <scope>NUCLEOTIDE SEQUENCE [LARGE SCALE GENOMIC DNA]</scope>
    <source>
        <strain evidence="3">2N</strain>
    </source>
</reference>
<dbReference type="PANTHER" id="PTHR12219">
    <property type="entry name" value="NADH-UBIQUINONE OXIDOREDUCTASE"/>
    <property type="match status" value="1"/>
</dbReference>
<dbReference type="STRING" id="10141.ENSCPOP00000031444"/>
<proteinExistence type="predicted"/>
<name>A0A286Y0V3_CAVPO</name>
<organism evidence="2 3">
    <name type="scientific">Cavia porcellus</name>
    <name type="common">Guinea pig</name>
    <dbReference type="NCBI Taxonomy" id="10141"/>
    <lineage>
        <taxon>Eukaryota</taxon>
        <taxon>Metazoa</taxon>
        <taxon>Chordata</taxon>
        <taxon>Craniata</taxon>
        <taxon>Vertebrata</taxon>
        <taxon>Euteleostomi</taxon>
        <taxon>Mammalia</taxon>
        <taxon>Eutheria</taxon>
        <taxon>Euarchontoglires</taxon>
        <taxon>Glires</taxon>
        <taxon>Rodentia</taxon>
        <taxon>Hystricomorpha</taxon>
        <taxon>Caviidae</taxon>
        <taxon>Cavia</taxon>
    </lineage>
</organism>
<reference evidence="2" key="3">
    <citation type="submission" date="2025-09" db="UniProtKB">
        <authorList>
            <consortium name="Ensembl"/>
        </authorList>
    </citation>
    <scope>IDENTIFICATION</scope>
    <source>
        <strain evidence="2">2N</strain>
    </source>
</reference>
<dbReference type="GeneTree" id="ENSGT00390000009995"/>
<evidence type="ECO:0008006" key="4">
    <source>
        <dbReference type="Google" id="ProtNLM"/>
    </source>
</evidence>
<sequence length="180" mass="20614">MLSSKESLTQRKKLPVSTRQGPPKALEKDWPKDNDEVEEKEEEENYVLHDPERGLDSLPQPYRMINKLVELLFDQSWELIEERAALRQADSTRIRPTVYTPVSEIQLSQRPSCMAMSQDYVFFGGAKGFSIYNLYNAERLYAWEKLRVDVTSIGVTDLGSEILIAPVDEMGICSSSYFLA</sequence>
<evidence type="ECO:0000256" key="1">
    <source>
        <dbReference type="SAM" id="MobiDB-lite"/>
    </source>
</evidence>
<feature type="compositionally biased region" description="Acidic residues" evidence="1">
    <location>
        <begin position="35"/>
        <end position="45"/>
    </location>
</feature>
<evidence type="ECO:0000313" key="3">
    <source>
        <dbReference type="Proteomes" id="UP000005447"/>
    </source>
</evidence>
<dbReference type="InParanoid" id="A0A286Y0V3"/>
<dbReference type="InterPro" id="IPR006885">
    <property type="entry name" value="NADH_UbQ_FeS_4_mit-like"/>
</dbReference>